<sequence length="205" mass="22996">MKINLKKAKQREAPWFIRRPYILFWVPLGFVVAMLASVYTIYSEWLGLGLQTAVLIVITIRTVLTWLAGIAILGASLWVLISKRGKLLKIYPVFVYVVCWFGLLSLPVILFGSLGTLQVSDDLVNYYTQGTIEERQTSIISTQQVCQNGGTTSICSLWVTLDDGSRYETKGALSDAFEHYEDVEAVRILPSSGRLIGVRTKEGWL</sequence>
<dbReference type="EMBL" id="JBBKAR010000001">
    <property type="protein sequence ID" value="MEJ8302353.1"/>
    <property type="molecule type" value="Genomic_DNA"/>
</dbReference>
<organism evidence="1 2">
    <name type="scientific">Saccharibacillus sacchari</name>
    <dbReference type="NCBI Taxonomy" id="456493"/>
    <lineage>
        <taxon>Bacteria</taxon>
        <taxon>Bacillati</taxon>
        <taxon>Bacillota</taxon>
        <taxon>Bacilli</taxon>
        <taxon>Bacillales</taxon>
        <taxon>Paenibacillaceae</taxon>
        <taxon>Saccharibacillus</taxon>
    </lineage>
</organism>
<gene>
    <name evidence="1" type="ORF">WKI47_00340</name>
</gene>
<evidence type="ECO:0000313" key="1">
    <source>
        <dbReference type="EMBL" id="MEJ8302353.1"/>
    </source>
</evidence>
<evidence type="ECO:0000313" key="2">
    <source>
        <dbReference type="Proteomes" id="UP001380953"/>
    </source>
</evidence>
<proteinExistence type="predicted"/>
<dbReference type="Proteomes" id="UP001380953">
    <property type="component" value="Unassembled WGS sequence"/>
</dbReference>
<keyword evidence="2" id="KW-1185">Reference proteome</keyword>
<name>A0ACC6P623_9BACL</name>
<reference evidence="1" key="1">
    <citation type="submission" date="2024-03" db="EMBL/GenBank/DDBJ databases">
        <title>Whole genome sequecning of epiphytes from Marcgravia umbellata leaves.</title>
        <authorList>
            <person name="Kumar G."/>
            <person name="Savka M.A."/>
        </authorList>
    </citation>
    <scope>NUCLEOTIDE SEQUENCE</scope>
    <source>
        <strain evidence="1">RIT_BL5</strain>
    </source>
</reference>
<comment type="caution">
    <text evidence="1">The sequence shown here is derived from an EMBL/GenBank/DDBJ whole genome shotgun (WGS) entry which is preliminary data.</text>
</comment>
<accession>A0ACC6P623</accession>
<protein>
    <submittedName>
        <fullName evidence="1">Uncharacterized protein</fullName>
    </submittedName>
</protein>